<organism evidence="3">
    <name type="scientific">freshwater metagenome</name>
    <dbReference type="NCBI Taxonomy" id="449393"/>
    <lineage>
        <taxon>unclassified sequences</taxon>
        <taxon>metagenomes</taxon>
        <taxon>ecological metagenomes</taxon>
    </lineage>
</organism>
<reference evidence="3" key="1">
    <citation type="submission" date="2020-05" db="EMBL/GenBank/DDBJ databases">
        <authorList>
            <person name="Chiriac C."/>
            <person name="Salcher M."/>
            <person name="Ghai R."/>
            <person name="Kavagutti S V."/>
        </authorList>
    </citation>
    <scope>NUCLEOTIDE SEQUENCE</scope>
</reference>
<accession>A0A6J6ACN8</accession>
<evidence type="ECO:0000313" key="3">
    <source>
        <dbReference type="EMBL" id="CAB4366529.1"/>
    </source>
</evidence>
<protein>
    <submittedName>
        <fullName evidence="3">Unannotated protein</fullName>
    </submittedName>
</protein>
<name>A0A6J6ACN8_9ZZZZ</name>
<dbReference type="Pfam" id="PF11258">
    <property type="entry name" value="DUF3048"/>
    <property type="match status" value="1"/>
</dbReference>
<dbReference type="Gene3D" id="3.50.90.10">
    <property type="entry name" value="YerB-like"/>
    <property type="match status" value="1"/>
</dbReference>
<dbReference type="AlphaFoldDB" id="A0A6J6ACN8"/>
<feature type="domain" description="DUF3048" evidence="2">
    <location>
        <begin position="223"/>
        <end position="327"/>
    </location>
</feature>
<dbReference type="InterPro" id="IPR023158">
    <property type="entry name" value="YerB-like_sf"/>
</dbReference>
<dbReference type="InterPro" id="IPR021416">
    <property type="entry name" value="DUF3048_N"/>
</dbReference>
<sequence length="349" mass="37447">MNLKAMSFRRALIGIAAFLSAAIVIVALLASRAQISSVIPFIDSVPENSISSLPGGDGPVLVVKIDDTSQARPQIGLEYADIVYIEQVEGGLTRLAAIFSSKIPQKIGPVRSARISDVELLAQYGHVGFAYSGVQKKMRPVIDAANLEDLGAQKHSATIYTHDDSRISPYAMVLRADLIMEFAKEKALNIASSKNMGWKFGDSPQGGVAISSVHLSWPASSYDAMWSQEENRWLLNKSGTADFAASGIQLGPKTLVIQNVSITDSIYKDKVGGVTPYSATVGTGTGFILRDGKYFEATWTRADETSGTIWKTLDGTEISFAKGQIWVALTEKAPVFTTIPADAPSPATK</sequence>
<dbReference type="Pfam" id="PF17479">
    <property type="entry name" value="DUF3048_C"/>
    <property type="match status" value="1"/>
</dbReference>
<dbReference type="InterPro" id="IPR035328">
    <property type="entry name" value="DUF3048_C"/>
</dbReference>
<dbReference type="SUPFAM" id="SSF159774">
    <property type="entry name" value="YerB-like"/>
    <property type="match status" value="1"/>
</dbReference>
<evidence type="ECO:0000259" key="1">
    <source>
        <dbReference type="Pfam" id="PF11258"/>
    </source>
</evidence>
<evidence type="ECO:0000259" key="2">
    <source>
        <dbReference type="Pfam" id="PF17479"/>
    </source>
</evidence>
<proteinExistence type="predicted"/>
<dbReference type="EMBL" id="CAESPC010000008">
    <property type="protein sequence ID" value="CAB4366529.1"/>
    <property type="molecule type" value="Genomic_DNA"/>
</dbReference>
<feature type="domain" description="DUF3048" evidence="1">
    <location>
        <begin position="58"/>
        <end position="186"/>
    </location>
</feature>
<gene>
    <name evidence="3" type="ORF">UFOPK4180_00117</name>
</gene>